<dbReference type="Gene3D" id="3.30.460.10">
    <property type="entry name" value="Beta Polymerase, domain 2"/>
    <property type="match status" value="1"/>
</dbReference>
<evidence type="ECO:0000256" key="4">
    <source>
        <dbReference type="RuleBase" id="RU003953"/>
    </source>
</evidence>
<comment type="similarity">
    <text evidence="1 4">Belongs to the tRNA nucleotidyltransferase/poly(A) polymerase family.</text>
</comment>
<dbReference type="InterPro" id="IPR002646">
    <property type="entry name" value="PolA_pol_head_dom"/>
</dbReference>
<evidence type="ECO:0000259" key="7">
    <source>
        <dbReference type="Pfam" id="PF12627"/>
    </source>
</evidence>
<reference evidence="8" key="1">
    <citation type="submission" date="2020-06" db="EMBL/GenBank/DDBJ databases">
        <authorList>
            <person name="Li T."/>
            <person name="Hu X."/>
            <person name="Zhang T."/>
            <person name="Song X."/>
            <person name="Zhang H."/>
            <person name="Dai N."/>
            <person name="Sheng W."/>
            <person name="Hou X."/>
            <person name="Wei L."/>
        </authorList>
    </citation>
    <scope>NUCLEOTIDE SEQUENCE</scope>
    <source>
        <strain evidence="8">3651</strain>
        <tissue evidence="8">Leaf</tissue>
    </source>
</reference>
<dbReference type="Pfam" id="PF01743">
    <property type="entry name" value="PolyA_pol"/>
    <property type="match status" value="1"/>
</dbReference>
<dbReference type="SUPFAM" id="SSF81891">
    <property type="entry name" value="Poly A polymerase C-terminal region-like"/>
    <property type="match status" value="1"/>
</dbReference>
<evidence type="ECO:0000256" key="2">
    <source>
        <dbReference type="ARBA" id="ARBA00022679"/>
    </source>
</evidence>
<dbReference type="PANTHER" id="PTHR43051">
    <property type="entry name" value="POLYNUCLEOTIDE ADENYLYLTRANSFERASE FAMILY PROTEIN"/>
    <property type="match status" value="1"/>
</dbReference>
<protein>
    <submittedName>
        <fullName evidence="8">Poly(A) polymerase I</fullName>
    </submittedName>
</protein>
<feature type="compositionally biased region" description="Polar residues" evidence="5">
    <location>
        <begin position="37"/>
        <end position="46"/>
    </location>
</feature>
<feature type="compositionally biased region" description="Basic and acidic residues" evidence="5">
    <location>
        <begin position="548"/>
        <end position="557"/>
    </location>
</feature>
<feature type="domain" description="tRNA nucleotidyltransferase/poly(A) polymerase RNA and SrmB- binding" evidence="7">
    <location>
        <begin position="245"/>
        <end position="306"/>
    </location>
</feature>
<dbReference type="CDD" id="cd05398">
    <property type="entry name" value="NT_ClassII-CCAase"/>
    <property type="match status" value="1"/>
</dbReference>
<dbReference type="PANTHER" id="PTHR43051:SF1">
    <property type="entry name" value="POLYNUCLEOTIDE ADENYLYLTRANSFERASE FAMILY PROTEIN"/>
    <property type="match status" value="1"/>
</dbReference>
<dbReference type="InterPro" id="IPR043519">
    <property type="entry name" value="NT_sf"/>
</dbReference>
<dbReference type="Gene3D" id="1.10.3090.10">
    <property type="entry name" value="cca-adding enzyme, domain 2"/>
    <property type="match status" value="1"/>
</dbReference>
<feature type="domain" description="Poly A polymerase head" evidence="6">
    <location>
        <begin position="89"/>
        <end position="217"/>
    </location>
</feature>
<evidence type="ECO:0000259" key="6">
    <source>
        <dbReference type="Pfam" id="PF01743"/>
    </source>
</evidence>
<keyword evidence="9" id="KW-1185">Reference proteome</keyword>
<evidence type="ECO:0000256" key="3">
    <source>
        <dbReference type="ARBA" id="ARBA00022741"/>
    </source>
</evidence>
<dbReference type="GO" id="GO:0016779">
    <property type="term" value="F:nucleotidyltransferase activity"/>
    <property type="evidence" value="ECO:0007669"/>
    <property type="project" value="InterPro"/>
</dbReference>
<reference evidence="8" key="2">
    <citation type="journal article" date="2024" name="Plant">
        <title>Genomic evolution and insights into agronomic trait innovations of Sesamum species.</title>
        <authorList>
            <person name="Miao H."/>
            <person name="Wang L."/>
            <person name="Qu L."/>
            <person name="Liu H."/>
            <person name="Sun Y."/>
            <person name="Le M."/>
            <person name="Wang Q."/>
            <person name="Wei S."/>
            <person name="Zheng Y."/>
            <person name="Lin W."/>
            <person name="Duan Y."/>
            <person name="Cao H."/>
            <person name="Xiong S."/>
            <person name="Wang X."/>
            <person name="Wei L."/>
            <person name="Li C."/>
            <person name="Ma Q."/>
            <person name="Ju M."/>
            <person name="Zhao R."/>
            <person name="Li G."/>
            <person name="Mu C."/>
            <person name="Tian Q."/>
            <person name="Mei H."/>
            <person name="Zhang T."/>
            <person name="Gao T."/>
            <person name="Zhang H."/>
        </authorList>
    </citation>
    <scope>NUCLEOTIDE SEQUENCE</scope>
    <source>
        <strain evidence="8">3651</strain>
    </source>
</reference>
<feature type="region of interest" description="Disordered" evidence="5">
    <location>
        <begin position="548"/>
        <end position="618"/>
    </location>
</feature>
<evidence type="ECO:0000256" key="5">
    <source>
        <dbReference type="SAM" id="MobiDB-lite"/>
    </source>
</evidence>
<dbReference type="GO" id="GO:0001680">
    <property type="term" value="P:tRNA 3'-terminal CCA addition"/>
    <property type="evidence" value="ECO:0007669"/>
    <property type="project" value="UniProtKB-ARBA"/>
</dbReference>
<dbReference type="GO" id="GO:0000166">
    <property type="term" value="F:nucleotide binding"/>
    <property type="evidence" value="ECO:0007669"/>
    <property type="project" value="UniProtKB-KW"/>
</dbReference>
<dbReference type="InterPro" id="IPR052191">
    <property type="entry name" value="tRNA_ntf/polyA_polymerase_I"/>
</dbReference>
<keyword evidence="4" id="KW-0694">RNA-binding</keyword>
<gene>
    <name evidence="8" type="ORF">Salat_1336500</name>
</gene>
<comment type="caution">
    <text evidence="8">The sequence shown here is derived from an EMBL/GenBank/DDBJ whole genome shotgun (WGS) entry which is preliminary data.</text>
</comment>
<name>A0AAE1YHW6_9LAMI</name>
<sequence length="618" mass="69783">MALSQPSRAKTFLYRMKSYFTPQSSKGSSIEAVGRPQFSSDTGGCSSSGQVEFSKWRKLDSKRLGIAKSMISVPSWTVLRNLRAAGFEAYLVGGCVRDLLLNRVPKDFDVITTARLKQVRKIFRRAIIVGKRFPICRVTIKDSVLEVSSFETEAGQSKTKQVGMSHKPTDCDPRDFVRWKNCMHRDFTVNSLLFDPFVDVIFDYTDAIVDLRSLKLRTVKPAHLSFKEDEARILRGLRIAARLNLSFSKETEAAIYSLSPLVAHLGKSRINLEMNYMLSYGAAEPSILLLKRFKLLEILLPFHAAYLEQVDSRVGLRSLMLMKLLFNLDQLITCDQPSDDSLWVAILAFHLALLKNPQHALVVLTFASLLYHGTWEESIKFARENALATRIYVPEILDSPDFLFDNEIAERVTQFTRQVKNSVDVLIDMDCLLNAMTRFPESPRSGLVFVPKIMRKRVRHIYDILATNITSLAAEKRNPEINYGLLTAGNVNEVRFVLGKIILRTLICGVTLEREGTKAKKDDDTQATDSPRELEVSEQIRGTLVRLNEADPIGKNENKRKKAPANYDLSPENASKPRLFERSSIAADYRSSGAQGSERSNISNRSCSGQKKIKKDEI</sequence>
<accession>A0AAE1YHW6</accession>
<dbReference type="Proteomes" id="UP001293254">
    <property type="component" value="Unassembled WGS sequence"/>
</dbReference>
<evidence type="ECO:0000313" key="8">
    <source>
        <dbReference type="EMBL" id="KAK4430358.1"/>
    </source>
</evidence>
<dbReference type="GO" id="GO:0003723">
    <property type="term" value="F:RNA binding"/>
    <property type="evidence" value="ECO:0007669"/>
    <property type="project" value="UniProtKB-KW"/>
</dbReference>
<dbReference type="SUPFAM" id="SSF81301">
    <property type="entry name" value="Nucleotidyltransferase"/>
    <property type="match status" value="1"/>
</dbReference>
<feature type="compositionally biased region" description="Polar residues" evidence="5">
    <location>
        <begin position="592"/>
        <end position="609"/>
    </location>
</feature>
<dbReference type="AlphaFoldDB" id="A0AAE1YHW6"/>
<evidence type="ECO:0000313" key="9">
    <source>
        <dbReference type="Proteomes" id="UP001293254"/>
    </source>
</evidence>
<evidence type="ECO:0000256" key="1">
    <source>
        <dbReference type="ARBA" id="ARBA00007265"/>
    </source>
</evidence>
<organism evidence="8 9">
    <name type="scientific">Sesamum alatum</name>
    <dbReference type="NCBI Taxonomy" id="300844"/>
    <lineage>
        <taxon>Eukaryota</taxon>
        <taxon>Viridiplantae</taxon>
        <taxon>Streptophyta</taxon>
        <taxon>Embryophyta</taxon>
        <taxon>Tracheophyta</taxon>
        <taxon>Spermatophyta</taxon>
        <taxon>Magnoliopsida</taxon>
        <taxon>eudicotyledons</taxon>
        <taxon>Gunneridae</taxon>
        <taxon>Pentapetalae</taxon>
        <taxon>asterids</taxon>
        <taxon>lamiids</taxon>
        <taxon>Lamiales</taxon>
        <taxon>Pedaliaceae</taxon>
        <taxon>Sesamum</taxon>
    </lineage>
</organism>
<dbReference type="InterPro" id="IPR032828">
    <property type="entry name" value="PolyA_RNA-bd"/>
</dbReference>
<keyword evidence="2 4" id="KW-0808">Transferase</keyword>
<proteinExistence type="inferred from homology"/>
<dbReference type="EMBL" id="JACGWO010000004">
    <property type="protein sequence ID" value="KAK4430358.1"/>
    <property type="molecule type" value="Genomic_DNA"/>
</dbReference>
<dbReference type="Pfam" id="PF12627">
    <property type="entry name" value="PolyA_pol_RNAbd"/>
    <property type="match status" value="1"/>
</dbReference>
<keyword evidence="3" id="KW-0547">Nucleotide-binding</keyword>
<feature type="region of interest" description="Disordered" evidence="5">
    <location>
        <begin position="22"/>
        <end position="46"/>
    </location>
</feature>